<dbReference type="AlphaFoldDB" id="A0AAV5W2K9"/>
<feature type="non-terminal residue" evidence="2">
    <location>
        <position position="458"/>
    </location>
</feature>
<dbReference type="EMBL" id="BTSY01000004">
    <property type="protein sequence ID" value="GMT24959.1"/>
    <property type="molecule type" value="Genomic_DNA"/>
</dbReference>
<comment type="caution">
    <text evidence="2">The sequence shown here is derived from an EMBL/GenBank/DDBJ whole genome shotgun (WGS) entry which is preliminary data.</text>
</comment>
<reference evidence="2" key="1">
    <citation type="submission" date="2023-10" db="EMBL/GenBank/DDBJ databases">
        <title>Genome assembly of Pristionchus species.</title>
        <authorList>
            <person name="Yoshida K."/>
            <person name="Sommer R.J."/>
        </authorList>
    </citation>
    <scope>NUCLEOTIDE SEQUENCE</scope>
    <source>
        <strain evidence="2">RS5133</strain>
    </source>
</reference>
<evidence type="ECO:0000313" key="2">
    <source>
        <dbReference type="EMBL" id="GMT24959.1"/>
    </source>
</evidence>
<keyword evidence="3" id="KW-1185">Reference proteome</keyword>
<gene>
    <name evidence="2" type="ORF">PFISCL1PPCAC_16256</name>
</gene>
<evidence type="ECO:0000256" key="1">
    <source>
        <dbReference type="SAM" id="MobiDB-lite"/>
    </source>
</evidence>
<feature type="compositionally biased region" description="Polar residues" evidence="1">
    <location>
        <begin position="259"/>
        <end position="268"/>
    </location>
</feature>
<protein>
    <submittedName>
        <fullName evidence="2">Uncharacterized protein</fullName>
    </submittedName>
</protein>
<evidence type="ECO:0000313" key="3">
    <source>
        <dbReference type="Proteomes" id="UP001432322"/>
    </source>
</evidence>
<proteinExistence type="predicted"/>
<feature type="compositionally biased region" description="Basic and acidic residues" evidence="1">
    <location>
        <begin position="237"/>
        <end position="254"/>
    </location>
</feature>
<feature type="region of interest" description="Disordered" evidence="1">
    <location>
        <begin position="421"/>
        <end position="458"/>
    </location>
</feature>
<dbReference type="Proteomes" id="UP001432322">
    <property type="component" value="Unassembled WGS sequence"/>
</dbReference>
<accession>A0AAV5W2K9</accession>
<sequence>MFGSDIRVELNGEIVERRATCCVFDTIPFGPVTYPLDKLYLQRDVRVGDNMRATVIRRHKNDWKDDHPSKWQVSGIMSNDNRDEEWCEGIVTGFCKPYRYFISFKHGNALYNKQKGSEHLSLGDVVDICVRDTGNETLFEVVQIGKTTRRRKDIDVKDVDGSKTQKTCLMELIIQTADCVKKNTPIIGIAVFQNGKTPYDMKVGQVWDITMMRRRDKRELPSYWIVTGVTNFSPREAVSHEEEKETESKKRAMSDGRSAISSIHPSSTRDSEDDEWTTVIITGSHSNWWLGCCAKAEPINIRAELHRSAGPFVRGAFYRIKYRMAENDRYMAYDMDPVEVHPRDIEVSTDQERGLEFWCYSRIVGVHNSAAFTVHNEVIGDAVLPFSKISEKEMRVGDELETLYYRVKNTTNHTNWMVSNARLSRRKRENREERREIKEEGTTRRYDGGNESVDDERR</sequence>
<name>A0AAV5W2K9_9BILA</name>
<feature type="region of interest" description="Disordered" evidence="1">
    <location>
        <begin position="235"/>
        <end position="273"/>
    </location>
</feature>
<organism evidence="2 3">
    <name type="scientific">Pristionchus fissidentatus</name>
    <dbReference type="NCBI Taxonomy" id="1538716"/>
    <lineage>
        <taxon>Eukaryota</taxon>
        <taxon>Metazoa</taxon>
        <taxon>Ecdysozoa</taxon>
        <taxon>Nematoda</taxon>
        <taxon>Chromadorea</taxon>
        <taxon>Rhabditida</taxon>
        <taxon>Rhabditina</taxon>
        <taxon>Diplogasteromorpha</taxon>
        <taxon>Diplogasteroidea</taxon>
        <taxon>Neodiplogasteridae</taxon>
        <taxon>Pristionchus</taxon>
    </lineage>
</organism>
<feature type="compositionally biased region" description="Basic and acidic residues" evidence="1">
    <location>
        <begin position="429"/>
        <end position="448"/>
    </location>
</feature>